<feature type="transmembrane region" description="Helical" evidence="6">
    <location>
        <begin position="38"/>
        <end position="59"/>
    </location>
</feature>
<keyword evidence="4 6" id="KW-1133">Transmembrane helix</keyword>
<evidence type="ECO:0000256" key="1">
    <source>
        <dbReference type="ARBA" id="ARBA00004651"/>
    </source>
</evidence>
<evidence type="ECO:0000256" key="4">
    <source>
        <dbReference type="ARBA" id="ARBA00022989"/>
    </source>
</evidence>
<protein>
    <submittedName>
        <fullName evidence="8">Cytochrome B</fullName>
    </submittedName>
</protein>
<dbReference type="Pfam" id="PF01292">
    <property type="entry name" value="Ni_hydr_CYTB"/>
    <property type="match status" value="1"/>
</dbReference>
<dbReference type="STRING" id="1818881.A3196_15015"/>
<evidence type="ECO:0000313" key="9">
    <source>
        <dbReference type="Proteomes" id="UP000094849"/>
    </source>
</evidence>
<dbReference type="InterPro" id="IPR051542">
    <property type="entry name" value="Hydrogenase_cytochrome"/>
</dbReference>
<comment type="subcellular location">
    <subcellularLocation>
        <location evidence="1">Cell membrane</location>
        <topology evidence="1">Multi-pass membrane protein</topology>
    </subcellularLocation>
</comment>
<feature type="domain" description="Cytochrome b561 bacterial/Ni-hydrogenase" evidence="7">
    <location>
        <begin position="9"/>
        <end position="183"/>
    </location>
</feature>
<dbReference type="Gene3D" id="1.20.950.20">
    <property type="entry name" value="Transmembrane di-heme cytochromes, Chain C"/>
    <property type="match status" value="1"/>
</dbReference>
<keyword evidence="9" id="KW-1185">Reference proteome</keyword>
<keyword evidence="5 6" id="KW-0472">Membrane</keyword>
<dbReference type="InterPro" id="IPR011577">
    <property type="entry name" value="Cyt_b561_bac/Ni-Hgenase"/>
</dbReference>
<evidence type="ECO:0000256" key="5">
    <source>
        <dbReference type="ARBA" id="ARBA00023136"/>
    </source>
</evidence>
<evidence type="ECO:0000256" key="6">
    <source>
        <dbReference type="SAM" id="Phobius"/>
    </source>
</evidence>
<dbReference type="GO" id="GO:0020037">
    <property type="term" value="F:heme binding"/>
    <property type="evidence" value="ECO:0007669"/>
    <property type="project" value="TreeGrafter"/>
</dbReference>
<keyword evidence="3 6" id="KW-0812">Transmembrane</keyword>
<dbReference type="RefSeq" id="WP_069005929.1">
    <property type="nucleotide sequence ID" value="NZ_LVJX01000011.1"/>
</dbReference>
<sequence length="187" mass="20820">MGKKRTIKVWDPFVRLFHWSLVGAFAICWITEDEWIDLHVYAGYSVAALVLIRMVWGVIGTRYARFSDFVKSPGKVLAYLKDLLSFKAKRFIGHNPAGGAMIVVLMFSLLLTVVTGMLAYGAEGLGPLAEPLFSNRPYGGEFYEEIHEVFANLTLVLVAVHLVGVLVGSLLHQENLIRSMFTGTKRG</sequence>
<dbReference type="Proteomes" id="UP000094849">
    <property type="component" value="Unassembled WGS sequence"/>
</dbReference>
<evidence type="ECO:0000256" key="3">
    <source>
        <dbReference type="ARBA" id="ARBA00022692"/>
    </source>
</evidence>
<organism evidence="8 9">
    <name type="scientific">Candidatus Thiodiazotropha endoloripes</name>
    <dbReference type="NCBI Taxonomy" id="1818881"/>
    <lineage>
        <taxon>Bacteria</taxon>
        <taxon>Pseudomonadati</taxon>
        <taxon>Pseudomonadota</taxon>
        <taxon>Gammaproteobacteria</taxon>
        <taxon>Chromatiales</taxon>
        <taxon>Sedimenticolaceae</taxon>
        <taxon>Candidatus Thiodiazotropha</taxon>
    </lineage>
</organism>
<evidence type="ECO:0000313" key="8">
    <source>
        <dbReference type="EMBL" id="ODB97956.1"/>
    </source>
</evidence>
<gene>
    <name evidence="8" type="ORF">A3196_15015</name>
</gene>
<evidence type="ECO:0000259" key="7">
    <source>
        <dbReference type="Pfam" id="PF01292"/>
    </source>
</evidence>
<dbReference type="EMBL" id="LVJZ01000003">
    <property type="protein sequence ID" value="ODB97956.1"/>
    <property type="molecule type" value="Genomic_DNA"/>
</dbReference>
<dbReference type="PANTHER" id="PTHR30485:SF2">
    <property type="entry name" value="BLL0597 PROTEIN"/>
    <property type="match status" value="1"/>
</dbReference>
<accession>A0A1E2UT84</accession>
<dbReference type="PANTHER" id="PTHR30485">
    <property type="entry name" value="NI/FE-HYDROGENASE 1 B-TYPE CYTOCHROME SUBUNIT"/>
    <property type="match status" value="1"/>
</dbReference>
<name>A0A1E2UT84_9GAMM</name>
<keyword evidence="2" id="KW-1003">Cell membrane</keyword>
<dbReference type="OrthoDB" id="196472at2"/>
<feature type="transmembrane region" description="Helical" evidence="6">
    <location>
        <begin position="12"/>
        <end position="32"/>
    </location>
</feature>
<dbReference type="GO" id="GO:0022904">
    <property type="term" value="P:respiratory electron transport chain"/>
    <property type="evidence" value="ECO:0007669"/>
    <property type="project" value="InterPro"/>
</dbReference>
<dbReference type="GO" id="GO:0009055">
    <property type="term" value="F:electron transfer activity"/>
    <property type="evidence" value="ECO:0007669"/>
    <property type="project" value="InterPro"/>
</dbReference>
<reference evidence="8 9" key="1">
    <citation type="submission" date="2016-03" db="EMBL/GenBank/DDBJ databases">
        <title>Chemosynthetic sulphur-oxidizing symbionts of marine invertebrate animals are capable of nitrogen fixation.</title>
        <authorList>
            <person name="Petersen J.M."/>
            <person name="Kemper A."/>
            <person name="Gruber-Vodicka H."/>
            <person name="Cardini U."/>
            <person name="Geest Mvander."/>
            <person name="Kleiner M."/>
            <person name="Bulgheresi S."/>
            <person name="Fussmann M."/>
            <person name="Herbold C."/>
            <person name="Seah B.K.B."/>
            <person name="Antony C.Paul."/>
            <person name="Liu D."/>
            <person name="Belitz A."/>
            <person name="Weber M."/>
        </authorList>
    </citation>
    <scope>NUCLEOTIDE SEQUENCE [LARGE SCALE GENOMIC DNA]</scope>
    <source>
        <strain evidence="8">G_D</strain>
    </source>
</reference>
<dbReference type="InterPro" id="IPR016174">
    <property type="entry name" value="Di-haem_cyt_TM"/>
</dbReference>
<evidence type="ECO:0000256" key="2">
    <source>
        <dbReference type="ARBA" id="ARBA00022475"/>
    </source>
</evidence>
<feature type="transmembrane region" description="Helical" evidence="6">
    <location>
        <begin position="97"/>
        <end position="122"/>
    </location>
</feature>
<feature type="transmembrane region" description="Helical" evidence="6">
    <location>
        <begin position="149"/>
        <end position="171"/>
    </location>
</feature>
<dbReference type="SUPFAM" id="SSF81342">
    <property type="entry name" value="Transmembrane di-heme cytochromes"/>
    <property type="match status" value="1"/>
</dbReference>
<dbReference type="GO" id="GO:0005886">
    <property type="term" value="C:plasma membrane"/>
    <property type="evidence" value="ECO:0007669"/>
    <property type="project" value="UniProtKB-SubCell"/>
</dbReference>
<dbReference type="AlphaFoldDB" id="A0A1E2UT84"/>
<comment type="caution">
    <text evidence="8">The sequence shown here is derived from an EMBL/GenBank/DDBJ whole genome shotgun (WGS) entry which is preliminary data.</text>
</comment>
<proteinExistence type="predicted"/>